<gene>
    <name evidence="11" type="ORF">UU67_C0020G0024</name>
</gene>
<evidence type="ECO:0000256" key="2">
    <source>
        <dbReference type="ARBA" id="ARBA00007783"/>
    </source>
</evidence>
<keyword evidence="8 9" id="KW-0472">Membrane</keyword>
<dbReference type="GO" id="GO:0015920">
    <property type="term" value="P:lipopolysaccharide transport"/>
    <property type="evidence" value="ECO:0007669"/>
    <property type="project" value="TreeGrafter"/>
</dbReference>
<evidence type="ECO:0000256" key="7">
    <source>
        <dbReference type="ARBA" id="ARBA00022989"/>
    </source>
</evidence>
<keyword evidence="7 9" id="KW-1133">Transmembrane helix</keyword>
<comment type="similarity">
    <text evidence="2 9">Belongs to the ABC-2 integral membrane protein family.</text>
</comment>
<keyword evidence="4 9" id="KW-1003">Cell membrane</keyword>
<dbReference type="PANTHER" id="PTHR30413:SF8">
    <property type="entry name" value="TRANSPORT PERMEASE PROTEIN"/>
    <property type="match status" value="1"/>
</dbReference>
<evidence type="ECO:0000259" key="10">
    <source>
        <dbReference type="PROSITE" id="PS51012"/>
    </source>
</evidence>
<proteinExistence type="inferred from homology"/>
<dbReference type="GO" id="GO:0005886">
    <property type="term" value="C:plasma membrane"/>
    <property type="evidence" value="ECO:0007669"/>
    <property type="project" value="UniProtKB-SubCell"/>
</dbReference>
<feature type="transmembrane region" description="Helical" evidence="9">
    <location>
        <begin position="173"/>
        <end position="190"/>
    </location>
</feature>
<dbReference type="InterPro" id="IPR013525">
    <property type="entry name" value="ABC2_TM"/>
</dbReference>
<evidence type="ECO:0000313" key="11">
    <source>
        <dbReference type="EMBL" id="KKS13703.1"/>
    </source>
</evidence>
<dbReference type="Pfam" id="PF01061">
    <property type="entry name" value="ABC2_membrane"/>
    <property type="match status" value="1"/>
</dbReference>
<evidence type="ECO:0000256" key="4">
    <source>
        <dbReference type="ARBA" id="ARBA00022475"/>
    </source>
</evidence>
<evidence type="ECO:0000256" key="1">
    <source>
        <dbReference type="ARBA" id="ARBA00004429"/>
    </source>
</evidence>
<feature type="transmembrane region" description="Helical" evidence="9">
    <location>
        <begin position="115"/>
        <end position="134"/>
    </location>
</feature>
<evidence type="ECO:0000313" key="12">
    <source>
        <dbReference type="Proteomes" id="UP000034753"/>
    </source>
</evidence>
<dbReference type="InterPro" id="IPR047817">
    <property type="entry name" value="ABC2_TM_bact-type"/>
</dbReference>
<comment type="caution">
    <text evidence="11">The sequence shown here is derived from an EMBL/GenBank/DDBJ whole genome shotgun (WGS) entry which is preliminary data.</text>
</comment>
<keyword evidence="3 9" id="KW-0813">Transport</keyword>
<feature type="transmembrane region" description="Helical" evidence="9">
    <location>
        <begin position="140"/>
        <end position="161"/>
    </location>
</feature>
<comment type="subcellular location">
    <subcellularLocation>
        <location evidence="1">Cell inner membrane</location>
        <topology evidence="1">Multi-pass membrane protein</topology>
    </subcellularLocation>
    <subcellularLocation>
        <location evidence="9">Cell membrane</location>
        <topology evidence="9">Multi-pass membrane protein</topology>
    </subcellularLocation>
</comment>
<reference evidence="11 12" key="1">
    <citation type="journal article" date="2015" name="Nature">
        <title>rRNA introns, odd ribosomes, and small enigmatic genomes across a large radiation of phyla.</title>
        <authorList>
            <person name="Brown C.T."/>
            <person name="Hug L.A."/>
            <person name="Thomas B.C."/>
            <person name="Sharon I."/>
            <person name="Castelle C.J."/>
            <person name="Singh A."/>
            <person name="Wilkins M.J."/>
            <person name="Williams K.H."/>
            <person name="Banfield J.F."/>
        </authorList>
    </citation>
    <scope>NUCLEOTIDE SEQUENCE [LARGE SCALE GENOMIC DNA]</scope>
</reference>
<evidence type="ECO:0000256" key="6">
    <source>
        <dbReference type="ARBA" id="ARBA00022692"/>
    </source>
</evidence>
<evidence type="ECO:0000256" key="9">
    <source>
        <dbReference type="RuleBase" id="RU361157"/>
    </source>
</evidence>
<accession>A0A0G0ZL67</accession>
<dbReference type="PROSITE" id="PS51012">
    <property type="entry name" value="ABC_TM2"/>
    <property type="match status" value="1"/>
</dbReference>
<dbReference type="EMBL" id="LCBN01000020">
    <property type="protein sequence ID" value="KKS13703.1"/>
    <property type="molecule type" value="Genomic_DNA"/>
</dbReference>
<sequence>MDYFRNLFRYKDLFLQLTLREIKAKYKQSILGYSWVILVPLINLGVLSIVFSYLFKVPTGNIPYPIFLFVALVPWLFLSNAVSSATGSVIANGSLVTKVSLPREILPASAVTSKLVDLFLMMIILSFFLILYKISFHPTLLFAPVIVLIQILLIMGVSFFLSAGNVFYRDIEHAVGLLLMVWMYLTPIVYSPDLIPKDLKSLFYLNPMAGIIDAYRNIILDGNLPDWGSFCYSAAISLAVFVLGYLYFKNRSRFFADVI</sequence>
<feature type="transmembrane region" description="Helical" evidence="9">
    <location>
        <begin position="66"/>
        <end position="95"/>
    </location>
</feature>
<dbReference type="AlphaFoldDB" id="A0A0G0ZL67"/>
<feature type="transmembrane region" description="Helical" evidence="9">
    <location>
        <begin position="227"/>
        <end position="248"/>
    </location>
</feature>
<dbReference type="GO" id="GO:0140359">
    <property type="term" value="F:ABC-type transporter activity"/>
    <property type="evidence" value="ECO:0007669"/>
    <property type="project" value="InterPro"/>
</dbReference>
<keyword evidence="6 9" id="KW-0812">Transmembrane</keyword>
<evidence type="ECO:0000256" key="8">
    <source>
        <dbReference type="ARBA" id="ARBA00023136"/>
    </source>
</evidence>
<keyword evidence="5" id="KW-0997">Cell inner membrane</keyword>
<dbReference type="PANTHER" id="PTHR30413">
    <property type="entry name" value="INNER MEMBRANE TRANSPORT PERMEASE"/>
    <property type="match status" value="1"/>
</dbReference>
<evidence type="ECO:0000256" key="3">
    <source>
        <dbReference type="ARBA" id="ARBA00022448"/>
    </source>
</evidence>
<organism evidence="11 12">
    <name type="scientific">Candidatus Daviesbacteria bacterium GW2011_GWB1_41_5</name>
    <dbReference type="NCBI Taxonomy" id="1618429"/>
    <lineage>
        <taxon>Bacteria</taxon>
        <taxon>Candidatus Daviesiibacteriota</taxon>
    </lineage>
</organism>
<dbReference type="Proteomes" id="UP000034753">
    <property type="component" value="Unassembled WGS sequence"/>
</dbReference>
<evidence type="ECO:0000256" key="5">
    <source>
        <dbReference type="ARBA" id="ARBA00022519"/>
    </source>
</evidence>
<protein>
    <recommendedName>
        <fullName evidence="9">Transport permease protein</fullName>
    </recommendedName>
</protein>
<feature type="domain" description="ABC transmembrane type-2" evidence="10">
    <location>
        <begin position="31"/>
        <end position="251"/>
    </location>
</feature>
<feature type="transmembrane region" description="Helical" evidence="9">
    <location>
        <begin position="30"/>
        <end position="54"/>
    </location>
</feature>
<name>A0A0G0ZL67_9BACT</name>